<keyword evidence="4" id="KW-1185">Reference proteome</keyword>
<proteinExistence type="predicted"/>
<keyword evidence="2" id="KW-0732">Signal</keyword>
<reference evidence="3 4" key="1">
    <citation type="journal article" date="2014" name="Genome Announc.">
        <title>Genome sequence of the basidiomycetous fungus Pseudozyma aphidis DSM70725, an efficient producer of biosurfactant mannosylerythritol lipids.</title>
        <authorList>
            <person name="Lorenz S."/>
            <person name="Guenther M."/>
            <person name="Grumaz C."/>
            <person name="Rupp S."/>
            <person name="Zibek S."/>
            <person name="Sohn K."/>
        </authorList>
    </citation>
    <scope>NUCLEOTIDE SEQUENCE [LARGE SCALE GENOMIC DNA]</scope>
    <source>
        <strain evidence="4">ATCC 32657 / CBS 517.83 / DSM 70725 / JCM 10318 / NBRC 10182 / NRRL Y-7954 / St-0401</strain>
    </source>
</reference>
<sequence length="145" mass="15778">MVKATATKCLVTWLCAALLSCHMVEAYPVTHDHGKAKEEHASLTRRGAYQAVTPFENRNNIARVVLGSIVGVVGLGLLGLHLTEHAACKAVARQEATMQATWDELHPDKFIPKGDQMRPVSFDCSSKSVKPLGIPVAYTHPANDY</sequence>
<dbReference type="EMBL" id="AWNI01000008">
    <property type="protein sequence ID" value="ETS63283.1"/>
    <property type="molecule type" value="Genomic_DNA"/>
</dbReference>
<gene>
    <name evidence="3" type="ORF">PaG_01559</name>
</gene>
<feature type="transmembrane region" description="Helical" evidence="1">
    <location>
        <begin position="61"/>
        <end position="80"/>
    </location>
</feature>
<evidence type="ECO:0000256" key="1">
    <source>
        <dbReference type="SAM" id="Phobius"/>
    </source>
</evidence>
<protein>
    <submittedName>
        <fullName evidence="3">Uncharacterized protein</fullName>
    </submittedName>
</protein>
<organism evidence="3 4">
    <name type="scientific">Moesziomyces aphidis</name>
    <name type="common">Pseudozyma aphidis</name>
    <dbReference type="NCBI Taxonomy" id="84754"/>
    <lineage>
        <taxon>Eukaryota</taxon>
        <taxon>Fungi</taxon>
        <taxon>Dikarya</taxon>
        <taxon>Basidiomycota</taxon>
        <taxon>Ustilaginomycotina</taxon>
        <taxon>Ustilaginomycetes</taxon>
        <taxon>Ustilaginales</taxon>
        <taxon>Ustilaginaceae</taxon>
        <taxon>Moesziomyces</taxon>
    </lineage>
</organism>
<evidence type="ECO:0000313" key="4">
    <source>
        <dbReference type="Proteomes" id="UP000019462"/>
    </source>
</evidence>
<dbReference type="OrthoDB" id="2552052at2759"/>
<evidence type="ECO:0000256" key="2">
    <source>
        <dbReference type="SAM" id="SignalP"/>
    </source>
</evidence>
<keyword evidence="1" id="KW-1133">Transmembrane helix</keyword>
<keyword evidence="1" id="KW-0812">Transmembrane</keyword>
<keyword evidence="1" id="KW-0472">Membrane</keyword>
<dbReference type="HOGENOM" id="CLU_1741766_0_0_1"/>
<dbReference type="Proteomes" id="UP000019462">
    <property type="component" value="Unassembled WGS sequence"/>
</dbReference>
<dbReference type="PROSITE" id="PS51257">
    <property type="entry name" value="PROKAR_LIPOPROTEIN"/>
    <property type="match status" value="1"/>
</dbReference>
<feature type="chain" id="PRO_5004833140" evidence="2">
    <location>
        <begin position="27"/>
        <end position="145"/>
    </location>
</feature>
<dbReference type="AlphaFoldDB" id="W3VNR7"/>
<feature type="signal peptide" evidence="2">
    <location>
        <begin position="1"/>
        <end position="26"/>
    </location>
</feature>
<name>W3VNR7_MOEAP</name>
<comment type="caution">
    <text evidence="3">The sequence shown here is derived from an EMBL/GenBank/DDBJ whole genome shotgun (WGS) entry which is preliminary data.</text>
</comment>
<accession>W3VNR7</accession>
<evidence type="ECO:0000313" key="3">
    <source>
        <dbReference type="EMBL" id="ETS63283.1"/>
    </source>
</evidence>